<keyword evidence="3" id="KW-1185">Reference proteome</keyword>
<gene>
    <name evidence="2" type="ORF">SAMN04488518_104398</name>
</gene>
<dbReference type="InterPro" id="IPR000594">
    <property type="entry name" value="ThiF_NAD_FAD-bd"/>
</dbReference>
<dbReference type="RefSeq" id="WP_093519107.1">
    <property type="nucleotide sequence ID" value="NZ_FOSK01000004.1"/>
</dbReference>
<dbReference type="EMBL" id="FOSK01000004">
    <property type="protein sequence ID" value="SFK38623.1"/>
    <property type="molecule type" value="Genomic_DNA"/>
</dbReference>
<dbReference type="InterPro" id="IPR001763">
    <property type="entry name" value="Rhodanese-like_dom"/>
</dbReference>
<keyword evidence="2" id="KW-0548">Nucleotidyltransferase</keyword>
<reference evidence="2 3" key="1">
    <citation type="submission" date="2016-10" db="EMBL/GenBank/DDBJ databases">
        <authorList>
            <person name="Varghese N."/>
            <person name="Submissions S."/>
        </authorList>
    </citation>
    <scope>NUCLEOTIDE SEQUENCE [LARGE SCALE GENOMIC DNA]</scope>
    <source>
        <strain evidence="2 3">DSM 16392</strain>
    </source>
</reference>
<dbReference type="InterPro" id="IPR045886">
    <property type="entry name" value="ThiF/MoeB/HesA"/>
</dbReference>
<accession>A0A1I3Z3D1</accession>
<dbReference type="InterPro" id="IPR036873">
    <property type="entry name" value="Rhodanese-like_dom_sf"/>
</dbReference>
<evidence type="ECO:0000313" key="3">
    <source>
        <dbReference type="Proteomes" id="UP000199598"/>
    </source>
</evidence>
<dbReference type="PROSITE" id="PS50206">
    <property type="entry name" value="RHODANESE_3"/>
    <property type="match status" value="1"/>
</dbReference>
<dbReference type="Proteomes" id="UP000199598">
    <property type="component" value="Unassembled WGS sequence"/>
</dbReference>
<protein>
    <submittedName>
        <fullName evidence="2">Molybdopterin or thiamine biosynthesis adenylyltransferase</fullName>
    </submittedName>
</protein>
<dbReference type="Pfam" id="PF00899">
    <property type="entry name" value="ThiF"/>
    <property type="match status" value="1"/>
</dbReference>
<evidence type="ECO:0000259" key="1">
    <source>
        <dbReference type="PROSITE" id="PS50206"/>
    </source>
</evidence>
<dbReference type="CDD" id="cd00757">
    <property type="entry name" value="ThiF_MoeB_HesA_family"/>
    <property type="match status" value="1"/>
</dbReference>
<dbReference type="SUPFAM" id="SSF69572">
    <property type="entry name" value="Activating enzymes of the ubiquitin-like proteins"/>
    <property type="match status" value="1"/>
</dbReference>
<dbReference type="PANTHER" id="PTHR10953">
    <property type="entry name" value="UBIQUITIN-ACTIVATING ENZYME E1"/>
    <property type="match status" value="1"/>
</dbReference>
<sequence length="321" mass="33950">MTRYDRQMILPEVGTAGQEQLRAAHVLVVGAGGLGCPVLQYLAGAGVGIITIADPDVIEESNLHRQPFYSLANVGESKAYAAAARLHGYNPEVELRAHNVALDPANAGELVAQADIIVDAADTFAASYTLSDECYRQGKPLISASALGISGYLGGFCGGAPSLRAVFPSPPTNSANCVSAGVLGSAVGSIGAMQAQMTLAVLLDFSPSPLGRLITVDLKSFEFGGFSFLNAKEPDWQAPFISVGDISSKDIVVELRDTSEAPQPVCKTALRLTPDELDRHNFIPAHRIVLCCRTGLRAWRGAQVLTERGYKDVALIADVRI</sequence>
<dbReference type="PANTHER" id="PTHR10953:SF102">
    <property type="entry name" value="ADENYLYLTRANSFERASE AND SULFURTRANSFERASE MOCS3"/>
    <property type="match status" value="1"/>
</dbReference>
<comment type="caution">
    <text evidence="2">The sequence shown here is derived from an EMBL/GenBank/DDBJ whole genome shotgun (WGS) entry which is preliminary data.</text>
</comment>
<dbReference type="SUPFAM" id="SSF52821">
    <property type="entry name" value="Rhodanese/Cell cycle control phosphatase"/>
    <property type="match status" value="1"/>
</dbReference>
<feature type="domain" description="Rhodanese" evidence="1">
    <location>
        <begin position="274"/>
        <end position="320"/>
    </location>
</feature>
<dbReference type="CDD" id="cd00158">
    <property type="entry name" value="RHOD"/>
    <property type="match status" value="1"/>
</dbReference>
<proteinExistence type="predicted"/>
<dbReference type="GO" id="GO:0016779">
    <property type="term" value="F:nucleotidyltransferase activity"/>
    <property type="evidence" value="ECO:0007669"/>
    <property type="project" value="UniProtKB-KW"/>
</dbReference>
<organism evidence="2 3">
    <name type="scientific">Pseudovibrio ascidiaceicola</name>
    <dbReference type="NCBI Taxonomy" id="285279"/>
    <lineage>
        <taxon>Bacteria</taxon>
        <taxon>Pseudomonadati</taxon>
        <taxon>Pseudomonadota</taxon>
        <taxon>Alphaproteobacteria</taxon>
        <taxon>Hyphomicrobiales</taxon>
        <taxon>Stappiaceae</taxon>
        <taxon>Pseudovibrio</taxon>
    </lineage>
</organism>
<evidence type="ECO:0000313" key="2">
    <source>
        <dbReference type="EMBL" id="SFK38623.1"/>
    </source>
</evidence>
<dbReference type="InterPro" id="IPR035985">
    <property type="entry name" value="Ubiquitin-activating_enz"/>
</dbReference>
<name>A0A1I3Z3D1_9HYPH</name>
<keyword evidence="2" id="KW-0808">Transferase</keyword>
<dbReference type="Gene3D" id="3.40.50.720">
    <property type="entry name" value="NAD(P)-binding Rossmann-like Domain"/>
    <property type="match status" value="1"/>
</dbReference>